<evidence type="ECO:0000313" key="2">
    <source>
        <dbReference type="EMBL" id="QEK11531.1"/>
    </source>
</evidence>
<evidence type="ECO:0000313" key="3">
    <source>
        <dbReference type="Proteomes" id="UP000324646"/>
    </source>
</evidence>
<sequence>MKMNKKKLLNISLNIVMLVVLQVMSYYGKIYYEGYKDLKNNMYYNFEDFGEALETFNDELSKILVLGYDDFDKKKEFIDESIVRAFHRSNWDASDMGKGKAIYDYDFMYLNINKVIHNLLDDGNITLSEEKYIKSLYEYNEELIKEYNNILGDVRYNWNFGKIHALEKRIASIYNDYSQKADKLLETPKYKFLKEYEGEFKEVGFEHAKAYCEEVFSKLVKNQRLKYDNKDEANNDEYVFKNYKELDHNKELFTVKNDISDIDYKVTYNKKTKKVTVMAVSYIVPKKKYKEDELDNIVKNTIAKFNQNVVNYYKSKKYDSEGKLSYITYLYIEKNNDIYDEMKKIKINIKIHGLISKLEIIDHNDKPIILPNVSKKDILSKIDKEAEIIDAFIIRNMKGTAYVVHLKYGDTLYEAVFDGEDGKIIYYGRNIKKDYLNNLNKKNKND</sequence>
<accession>A0A5C0SBJ1</accession>
<keyword evidence="1" id="KW-0812">Transmembrane</keyword>
<keyword evidence="3" id="KW-1185">Reference proteome</keyword>
<name>A0A5C0SBJ1_CRATE</name>
<dbReference type="OrthoDB" id="1952002at2"/>
<proteinExistence type="predicted"/>
<dbReference type="RefSeq" id="WP_148808686.1">
    <property type="nucleotide sequence ID" value="NZ_CP042243.1"/>
</dbReference>
<gene>
    <name evidence="2" type="ORF">FQB35_03595</name>
</gene>
<dbReference type="Proteomes" id="UP000324646">
    <property type="component" value="Chromosome"/>
</dbReference>
<feature type="transmembrane region" description="Helical" evidence="1">
    <location>
        <begin position="12"/>
        <end position="32"/>
    </location>
</feature>
<reference evidence="2 3" key="1">
    <citation type="submission" date="2019-07" db="EMBL/GenBank/DDBJ databases">
        <title>Complete genome of Crassaminicella thermophila SY095.</title>
        <authorList>
            <person name="Li X."/>
        </authorList>
    </citation>
    <scope>NUCLEOTIDE SEQUENCE [LARGE SCALE GENOMIC DNA]</scope>
    <source>
        <strain evidence="2 3">SY095</strain>
    </source>
</reference>
<dbReference type="EMBL" id="CP042243">
    <property type="protein sequence ID" value="QEK11531.1"/>
    <property type="molecule type" value="Genomic_DNA"/>
</dbReference>
<keyword evidence="1" id="KW-0472">Membrane</keyword>
<protein>
    <submittedName>
        <fullName evidence="2">Uncharacterized protein</fullName>
    </submittedName>
</protein>
<dbReference type="AlphaFoldDB" id="A0A5C0SBJ1"/>
<evidence type="ECO:0000256" key="1">
    <source>
        <dbReference type="SAM" id="Phobius"/>
    </source>
</evidence>
<dbReference type="KEGG" id="crs:FQB35_03595"/>
<organism evidence="2 3">
    <name type="scientific">Crassaminicella thermophila</name>
    <dbReference type="NCBI Taxonomy" id="2599308"/>
    <lineage>
        <taxon>Bacteria</taxon>
        <taxon>Bacillati</taxon>
        <taxon>Bacillota</taxon>
        <taxon>Clostridia</taxon>
        <taxon>Eubacteriales</taxon>
        <taxon>Clostridiaceae</taxon>
        <taxon>Crassaminicella</taxon>
    </lineage>
</organism>
<keyword evidence="1" id="KW-1133">Transmembrane helix</keyword>